<evidence type="ECO:0000256" key="1">
    <source>
        <dbReference type="ARBA" id="ARBA00004117"/>
    </source>
</evidence>
<dbReference type="InterPro" id="IPR002371">
    <property type="entry name" value="FlgK"/>
</dbReference>
<dbReference type="InterPro" id="IPR001444">
    <property type="entry name" value="Flag_bb_rod_N"/>
</dbReference>
<proteinExistence type="inferred from homology"/>
<keyword evidence="5" id="KW-0964">Secreted</keyword>
<dbReference type="PANTHER" id="PTHR30033:SF1">
    <property type="entry name" value="FLAGELLAR HOOK-ASSOCIATED PROTEIN 1"/>
    <property type="match status" value="1"/>
</dbReference>
<evidence type="ECO:0000313" key="10">
    <source>
        <dbReference type="EMBL" id="GJE25389.1"/>
    </source>
</evidence>
<evidence type="ECO:0000256" key="2">
    <source>
        <dbReference type="ARBA" id="ARBA00004613"/>
    </source>
</evidence>
<reference evidence="10" key="2">
    <citation type="submission" date="2021-08" db="EMBL/GenBank/DDBJ databases">
        <authorList>
            <person name="Tani A."/>
            <person name="Ola A."/>
            <person name="Ogura Y."/>
            <person name="Katsura K."/>
            <person name="Hayashi T."/>
        </authorList>
    </citation>
    <scope>NUCLEOTIDE SEQUENCE</scope>
    <source>
        <strain evidence="10">NBRC 15689</strain>
    </source>
</reference>
<name>A0ABQ4T4N6_METOR</name>
<dbReference type="Pfam" id="PF06429">
    <property type="entry name" value="Flg_bbr_C"/>
    <property type="match status" value="1"/>
</dbReference>
<evidence type="ECO:0000256" key="4">
    <source>
        <dbReference type="ARBA" id="ARBA00016244"/>
    </source>
</evidence>
<dbReference type="SUPFAM" id="SSF64518">
    <property type="entry name" value="Phase 1 flagellin"/>
    <property type="match status" value="1"/>
</dbReference>
<evidence type="ECO:0000256" key="3">
    <source>
        <dbReference type="ARBA" id="ARBA00009677"/>
    </source>
</evidence>
<dbReference type="NCBIfam" id="TIGR02492">
    <property type="entry name" value="flgK_ends"/>
    <property type="match status" value="1"/>
</dbReference>
<sequence>MSFSALNTAAAGLKATQAQIGVVSQNIANVGTTGYVKRTLDTVFTNAGNAGVATGTIARVIDAAALKQLRSETSGAAYTSMIAQVRSQIDTLFGTPGSANALDGLMNTFTQSLQTLSSDPTSTAARSQVVAAASSLASGINGVAEGIQSLRTAMEAQLSTDTSQASTYLASIASLNAKITATPESDGSRADLEDQRDQALTSLSALMDVNAVPQTDGTVTVLTTAGATLVDHAAAASLSFDSRGTLTAGATYDNDPTKRGVGTIVATTPGGATIDLVASGAIRSGSLAAELELRDSVLPQAQRQMDDLAAGLSRALTDAQVTGTAASAGGKSGFDLDLTGLSAGNAITLTLKDSAGATRNLILMPSNTTPPASVPAALTNDPNATIVPITIPNPSSSDPSAVRTAIANALGSSFTVSAVPGGASGAVRILSNGASGDPSLLAANASVTRVASTSDTKSGNAQIALFVDGADKGLYTGSFDGGAQLTGFAQRITVNPTVANNNATLVVSSATSSTGDGTRAQALYDALTKTNQTFSAASGIGGVDAPTASTLASFLQNVIASQGQAATTAKSLDEGQSIALSTAQSRFASQSGVNIDEEMSKLIELQQAYSANARVLSAARDMLDTLLRI</sequence>
<feature type="domain" description="Flagellar basal-body/hook protein C-terminal" evidence="8">
    <location>
        <begin position="585"/>
        <end position="629"/>
    </location>
</feature>
<dbReference type="PANTHER" id="PTHR30033">
    <property type="entry name" value="FLAGELLAR HOOK-ASSOCIATED PROTEIN 1"/>
    <property type="match status" value="1"/>
</dbReference>
<dbReference type="InterPro" id="IPR053927">
    <property type="entry name" value="FlgK_helical"/>
</dbReference>
<keyword evidence="11" id="KW-1185">Reference proteome</keyword>
<evidence type="ECO:0000259" key="7">
    <source>
        <dbReference type="Pfam" id="PF00460"/>
    </source>
</evidence>
<accession>A0ABQ4T4N6</accession>
<comment type="similarity">
    <text evidence="3">Belongs to the flagella basal body rod proteins family.</text>
</comment>
<dbReference type="Pfam" id="PF00460">
    <property type="entry name" value="Flg_bb_rod"/>
    <property type="match status" value="1"/>
</dbReference>
<dbReference type="Proteomes" id="UP001055156">
    <property type="component" value="Unassembled WGS sequence"/>
</dbReference>
<dbReference type="EMBL" id="BPQV01000001">
    <property type="protein sequence ID" value="GJE25389.1"/>
    <property type="molecule type" value="Genomic_DNA"/>
</dbReference>
<organism evidence="10 11">
    <name type="scientific">Methylobacterium organophilum</name>
    <dbReference type="NCBI Taxonomy" id="410"/>
    <lineage>
        <taxon>Bacteria</taxon>
        <taxon>Pseudomonadati</taxon>
        <taxon>Pseudomonadota</taxon>
        <taxon>Alphaproteobacteria</taxon>
        <taxon>Hyphomicrobiales</taxon>
        <taxon>Methylobacteriaceae</taxon>
        <taxon>Methylobacterium</taxon>
    </lineage>
</organism>
<gene>
    <name evidence="10" type="ORF">LKMONMHP_0226</name>
</gene>
<dbReference type="InterPro" id="IPR010930">
    <property type="entry name" value="Flg_bb/hook_C_dom"/>
</dbReference>
<keyword evidence="6" id="KW-0975">Bacterial flagellum</keyword>
<evidence type="ECO:0000313" key="11">
    <source>
        <dbReference type="Proteomes" id="UP001055156"/>
    </source>
</evidence>
<dbReference type="Pfam" id="PF22638">
    <property type="entry name" value="FlgK_D1"/>
    <property type="match status" value="1"/>
</dbReference>
<reference evidence="10" key="1">
    <citation type="journal article" date="2021" name="Front. Microbiol.">
        <title>Comprehensive Comparative Genomics and Phenotyping of Methylobacterium Species.</title>
        <authorList>
            <person name="Alessa O."/>
            <person name="Ogura Y."/>
            <person name="Fujitani Y."/>
            <person name="Takami H."/>
            <person name="Hayashi T."/>
            <person name="Sahin N."/>
            <person name="Tani A."/>
        </authorList>
    </citation>
    <scope>NUCLEOTIDE SEQUENCE</scope>
    <source>
        <strain evidence="10">NBRC 15689</strain>
    </source>
</reference>
<comment type="caution">
    <text evidence="10">The sequence shown here is derived from an EMBL/GenBank/DDBJ whole genome shotgun (WGS) entry which is preliminary data.</text>
</comment>
<dbReference type="RefSeq" id="WP_238309342.1">
    <property type="nucleotide sequence ID" value="NZ_BPQV01000001.1"/>
</dbReference>
<evidence type="ECO:0000256" key="5">
    <source>
        <dbReference type="ARBA" id="ARBA00022525"/>
    </source>
</evidence>
<feature type="domain" description="Flagellar basal body rod protein N-terminal" evidence="7">
    <location>
        <begin position="6"/>
        <end position="35"/>
    </location>
</feature>
<protein>
    <recommendedName>
        <fullName evidence="4">Flagellar hook-associated protein 1</fullName>
    </recommendedName>
</protein>
<comment type="subcellular location">
    <subcellularLocation>
        <location evidence="1">Bacterial flagellum basal body</location>
    </subcellularLocation>
    <subcellularLocation>
        <location evidence="2">Secreted</location>
    </subcellularLocation>
</comment>
<evidence type="ECO:0000259" key="8">
    <source>
        <dbReference type="Pfam" id="PF06429"/>
    </source>
</evidence>
<evidence type="ECO:0000259" key="9">
    <source>
        <dbReference type="Pfam" id="PF22638"/>
    </source>
</evidence>
<feature type="domain" description="Flagellar hook-associated protein FlgK helical" evidence="9">
    <location>
        <begin position="87"/>
        <end position="327"/>
    </location>
</feature>
<evidence type="ECO:0000256" key="6">
    <source>
        <dbReference type="ARBA" id="ARBA00023143"/>
    </source>
</evidence>